<organism evidence="6 7">
    <name type="scientific">Nocardia terpenica</name>
    <dbReference type="NCBI Taxonomy" id="455432"/>
    <lineage>
        <taxon>Bacteria</taxon>
        <taxon>Bacillati</taxon>
        <taxon>Actinomycetota</taxon>
        <taxon>Actinomycetes</taxon>
        <taxon>Mycobacteriales</taxon>
        <taxon>Nocardiaceae</taxon>
        <taxon>Nocardia</taxon>
    </lineage>
</organism>
<evidence type="ECO:0000313" key="6">
    <source>
        <dbReference type="EMBL" id="KZM74507.1"/>
    </source>
</evidence>
<dbReference type="PANTHER" id="PTHR10961">
    <property type="entry name" value="PEROXISOMAL SARCOSINE OXIDASE"/>
    <property type="match status" value="1"/>
</dbReference>
<dbReference type="GO" id="GO:0050660">
    <property type="term" value="F:flavin adenine dinucleotide binding"/>
    <property type="evidence" value="ECO:0007669"/>
    <property type="project" value="InterPro"/>
</dbReference>
<keyword evidence="2" id="KW-0285">Flavoprotein</keyword>
<keyword evidence="3" id="KW-0274">FAD</keyword>
<accession>A0A164NLZ7</accession>
<gene>
    <name evidence="6" type="ORF">AWN90_25960</name>
</gene>
<evidence type="ECO:0000256" key="4">
    <source>
        <dbReference type="ARBA" id="ARBA00023002"/>
    </source>
</evidence>
<dbReference type="PANTHER" id="PTHR10961:SF46">
    <property type="entry name" value="PEROXISOMAL SARCOSINE OXIDASE"/>
    <property type="match status" value="1"/>
</dbReference>
<proteinExistence type="predicted"/>
<comment type="caution">
    <text evidence="6">The sequence shown here is derived from an EMBL/GenBank/DDBJ whole genome shotgun (WGS) entry which is preliminary data.</text>
</comment>
<dbReference type="RefSeq" id="WP_067588080.1">
    <property type="nucleotide sequence ID" value="NZ_JABMCZ010000005.1"/>
</dbReference>
<dbReference type="STRING" id="455432.AWN90_25960"/>
<evidence type="ECO:0000256" key="1">
    <source>
        <dbReference type="ARBA" id="ARBA00001974"/>
    </source>
</evidence>
<evidence type="ECO:0000313" key="7">
    <source>
        <dbReference type="Proteomes" id="UP000076512"/>
    </source>
</evidence>
<dbReference type="InterPro" id="IPR006076">
    <property type="entry name" value="FAD-dep_OxRdtase"/>
</dbReference>
<dbReference type="Gene3D" id="3.50.50.60">
    <property type="entry name" value="FAD/NAD(P)-binding domain"/>
    <property type="match status" value="1"/>
</dbReference>
<evidence type="ECO:0000256" key="2">
    <source>
        <dbReference type="ARBA" id="ARBA00022630"/>
    </source>
</evidence>
<evidence type="ECO:0000259" key="5">
    <source>
        <dbReference type="Pfam" id="PF01266"/>
    </source>
</evidence>
<dbReference type="AlphaFoldDB" id="A0A164NLZ7"/>
<sequence length="345" mass="36686">MSAVVIAGAGITGLITAVRCARAGHRVTVVDRGPIPNQGSSSFDQHRVLRALTAENTGAAAALHRRWLGLQALLGGRFYRRVGVVSGWPAEHADAARDAADRAGVRIAVLEPDRLPHIVFPEGYLGVRELDAGVLLAERVLHAAVRWLRGHPAVTLRPWTEVVGVDTAAARLDLADGGCLAGDLVLVAAGAWTRDLVRTDTEVHRQTIVYVRPPAELERWWQHAPTAGGVGDDGTGWLLPPGDGTLLKLSSTTMCRTVSTLAEPDDLDRATADHCRERLLAGPRRYPIVAIKHCHYTVDARTGGAALERVGPAVWARAAVGGDGFRTAPLIADRIAELAATPLAA</sequence>
<protein>
    <recommendedName>
        <fullName evidence="5">FAD dependent oxidoreductase domain-containing protein</fullName>
    </recommendedName>
</protein>
<name>A0A164NLZ7_9NOCA</name>
<feature type="domain" description="FAD dependent oxidoreductase" evidence="5">
    <location>
        <begin position="4"/>
        <end position="338"/>
    </location>
</feature>
<dbReference type="Gene3D" id="3.30.9.10">
    <property type="entry name" value="D-Amino Acid Oxidase, subunit A, domain 2"/>
    <property type="match status" value="1"/>
</dbReference>
<dbReference type="InterPro" id="IPR045170">
    <property type="entry name" value="MTOX"/>
</dbReference>
<comment type="cofactor">
    <cofactor evidence="1">
        <name>FAD</name>
        <dbReference type="ChEBI" id="CHEBI:57692"/>
    </cofactor>
</comment>
<dbReference type="InterPro" id="IPR036188">
    <property type="entry name" value="FAD/NAD-bd_sf"/>
</dbReference>
<reference evidence="6 7" key="1">
    <citation type="submission" date="2016-04" db="EMBL/GenBank/DDBJ databases">
        <authorList>
            <person name="Evans L.H."/>
            <person name="Alamgir A."/>
            <person name="Owens N."/>
            <person name="Weber N.D."/>
            <person name="Virtaneva K."/>
            <person name="Barbian K."/>
            <person name="Babar A."/>
            <person name="Rosenke K."/>
        </authorList>
    </citation>
    <scope>NUCLEOTIDE SEQUENCE [LARGE SCALE GENOMIC DNA]</scope>
    <source>
        <strain evidence="6 7">IFM 0406</strain>
    </source>
</reference>
<dbReference type="GO" id="GO:0008115">
    <property type="term" value="F:sarcosine oxidase activity"/>
    <property type="evidence" value="ECO:0007669"/>
    <property type="project" value="TreeGrafter"/>
</dbReference>
<dbReference type="OrthoDB" id="9806257at2"/>
<keyword evidence="4" id="KW-0560">Oxidoreductase</keyword>
<evidence type="ECO:0000256" key="3">
    <source>
        <dbReference type="ARBA" id="ARBA00022827"/>
    </source>
</evidence>
<dbReference type="EMBL" id="LWGR01000005">
    <property type="protein sequence ID" value="KZM74507.1"/>
    <property type="molecule type" value="Genomic_DNA"/>
</dbReference>
<dbReference type="SUPFAM" id="SSF51905">
    <property type="entry name" value="FAD/NAD(P)-binding domain"/>
    <property type="match status" value="1"/>
</dbReference>
<dbReference type="Pfam" id="PF01266">
    <property type="entry name" value="DAO"/>
    <property type="match status" value="1"/>
</dbReference>
<keyword evidence="7" id="KW-1185">Reference proteome</keyword>
<dbReference type="Proteomes" id="UP000076512">
    <property type="component" value="Unassembled WGS sequence"/>
</dbReference>